<feature type="transmembrane region" description="Helical" evidence="6">
    <location>
        <begin position="250"/>
        <end position="269"/>
    </location>
</feature>
<dbReference type="GO" id="GO:0030672">
    <property type="term" value="C:synaptic vesicle membrane"/>
    <property type="evidence" value="ECO:0007669"/>
    <property type="project" value="TreeGrafter"/>
</dbReference>
<reference evidence="7" key="1">
    <citation type="submission" date="2020-08" db="EMBL/GenBank/DDBJ databases">
        <title>Genome sequencing and assembly of the red palm weevil Rhynchophorus ferrugineus.</title>
        <authorList>
            <person name="Dias G.B."/>
            <person name="Bergman C.M."/>
            <person name="Manee M."/>
        </authorList>
    </citation>
    <scope>NUCLEOTIDE SEQUENCE</scope>
    <source>
        <strain evidence="7">AA-2017</strain>
        <tissue evidence="7">Whole larva</tissue>
    </source>
</reference>
<keyword evidence="3 6" id="KW-1133">Transmembrane helix</keyword>
<dbReference type="EMBL" id="JAACXV010000015">
    <property type="protein sequence ID" value="KAF7287239.1"/>
    <property type="molecule type" value="Genomic_DNA"/>
</dbReference>
<dbReference type="AlphaFoldDB" id="A0A834IVJ2"/>
<evidence type="ECO:0000313" key="7">
    <source>
        <dbReference type="EMBL" id="KAF7287239.1"/>
    </source>
</evidence>
<dbReference type="GO" id="GO:0005313">
    <property type="term" value="F:L-glutamate transmembrane transporter activity"/>
    <property type="evidence" value="ECO:0007669"/>
    <property type="project" value="TreeGrafter"/>
</dbReference>
<feature type="transmembrane region" description="Helical" evidence="6">
    <location>
        <begin position="448"/>
        <end position="468"/>
    </location>
</feature>
<feature type="transmembrane region" description="Helical" evidence="6">
    <location>
        <begin position="88"/>
        <end position="105"/>
    </location>
</feature>
<name>A0A834IVJ2_RHYFE</name>
<accession>A0A834IVJ2</accession>
<dbReference type="Pfam" id="PF07690">
    <property type="entry name" value="MFS_1"/>
    <property type="match status" value="1"/>
</dbReference>
<dbReference type="Proteomes" id="UP000625711">
    <property type="component" value="Unassembled WGS sequence"/>
</dbReference>
<feature type="region of interest" description="Disordered" evidence="5">
    <location>
        <begin position="542"/>
        <end position="627"/>
    </location>
</feature>
<dbReference type="GO" id="GO:0005326">
    <property type="term" value="F:neurotransmitter transmembrane transporter activity"/>
    <property type="evidence" value="ECO:0007669"/>
    <property type="project" value="TreeGrafter"/>
</dbReference>
<dbReference type="GO" id="GO:0060076">
    <property type="term" value="C:excitatory synapse"/>
    <property type="evidence" value="ECO:0007669"/>
    <property type="project" value="TreeGrafter"/>
</dbReference>
<comment type="caution">
    <text evidence="7">The sequence shown here is derived from an EMBL/GenBank/DDBJ whole genome shotgun (WGS) entry which is preliminary data.</text>
</comment>
<evidence type="ECO:0000313" key="8">
    <source>
        <dbReference type="Proteomes" id="UP000625711"/>
    </source>
</evidence>
<dbReference type="GO" id="GO:0050803">
    <property type="term" value="P:regulation of synapse structure or activity"/>
    <property type="evidence" value="ECO:0007669"/>
    <property type="project" value="TreeGrafter"/>
</dbReference>
<dbReference type="Gene3D" id="1.20.1250.20">
    <property type="entry name" value="MFS general substrate transporter like domains"/>
    <property type="match status" value="2"/>
</dbReference>
<dbReference type="SUPFAM" id="SSF103473">
    <property type="entry name" value="MFS general substrate transporter"/>
    <property type="match status" value="1"/>
</dbReference>
<organism evidence="7 8">
    <name type="scientific">Rhynchophorus ferrugineus</name>
    <name type="common">Red palm weevil</name>
    <name type="synonym">Curculio ferrugineus</name>
    <dbReference type="NCBI Taxonomy" id="354439"/>
    <lineage>
        <taxon>Eukaryota</taxon>
        <taxon>Metazoa</taxon>
        <taxon>Ecdysozoa</taxon>
        <taxon>Arthropoda</taxon>
        <taxon>Hexapoda</taxon>
        <taxon>Insecta</taxon>
        <taxon>Pterygota</taxon>
        <taxon>Neoptera</taxon>
        <taxon>Endopterygota</taxon>
        <taxon>Coleoptera</taxon>
        <taxon>Polyphaga</taxon>
        <taxon>Cucujiformia</taxon>
        <taxon>Curculionidae</taxon>
        <taxon>Dryophthorinae</taxon>
        <taxon>Rhynchophorus</taxon>
    </lineage>
</organism>
<evidence type="ECO:0000256" key="1">
    <source>
        <dbReference type="ARBA" id="ARBA00004141"/>
    </source>
</evidence>
<feature type="transmembrane region" description="Helical" evidence="6">
    <location>
        <begin position="317"/>
        <end position="341"/>
    </location>
</feature>
<dbReference type="GO" id="GO:0098700">
    <property type="term" value="P:neurotransmitter loading into synaptic vesicle"/>
    <property type="evidence" value="ECO:0007669"/>
    <property type="project" value="TreeGrafter"/>
</dbReference>
<keyword evidence="2 6" id="KW-0812">Transmembrane</keyword>
<comment type="subcellular location">
    <subcellularLocation>
        <location evidence="1">Membrane</location>
        <topology evidence="1">Multi-pass membrane protein</topology>
    </subcellularLocation>
</comment>
<feature type="transmembrane region" description="Helical" evidence="6">
    <location>
        <begin position="218"/>
        <end position="244"/>
    </location>
</feature>
<feature type="transmembrane region" description="Helical" evidence="6">
    <location>
        <begin position="135"/>
        <end position="154"/>
    </location>
</feature>
<evidence type="ECO:0000256" key="6">
    <source>
        <dbReference type="SAM" id="Phobius"/>
    </source>
</evidence>
<evidence type="ECO:0000256" key="5">
    <source>
        <dbReference type="SAM" id="MobiDB-lite"/>
    </source>
</evidence>
<evidence type="ECO:0000256" key="3">
    <source>
        <dbReference type="ARBA" id="ARBA00022989"/>
    </source>
</evidence>
<keyword evidence="4 6" id="KW-0472">Membrane</keyword>
<dbReference type="FunFam" id="1.20.1250.20:FF:000264">
    <property type="entry name" value="vesicular glutamate transporter 1"/>
    <property type="match status" value="1"/>
</dbReference>
<dbReference type="InterPro" id="IPR036259">
    <property type="entry name" value="MFS_trans_sf"/>
</dbReference>
<evidence type="ECO:0000256" key="2">
    <source>
        <dbReference type="ARBA" id="ARBA00022692"/>
    </source>
</evidence>
<feature type="transmembrane region" description="Helical" evidence="6">
    <location>
        <begin position="353"/>
        <end position="371"/>
    </location>
</feature>
<dbReference type="PANTHER" id="PTHR11662:SF456">
    <property type="entry name" value="VESICULAR GLUTAMATE TRANSPORTER, ISOFORM A"/>
    <property type="match status" value="1"/>
</dbReference>
<gene>
    <name evidence="7" type="ORF">GWI33_002058</name>
</gene>
<feature type="transmembrane region" description="Helical" evidence="6">
    <location>
        <begin position="159"/>
        <end position="178"/>
    </location>
</feature>
<dbReference type="InterPro" id="IPR011701">
    <property type="entry name" value="MFS"/>
</dbReference>
<feature type="transmembrane region" description="Helical" evidence="6">
    <location>
        <begin position="416"/>
        <end position="436"/>
    </location>
</feature>
<evidence type="ECO:0008006" key="9">
    <source>
        <dbReference type="Google" id="ProtNLM"/>
    </source>
</evidence>
<protein>
    <recommendedName>
        <fullName evidence="9">Vesicular glutamate transporter 1</fullName>
    </recommendedName>
</protein>
<keyword evidence="8" id="KW-1185">Reference proteome</keyword>
<dbReference type="FunFam" id="1.20.1250.20:FF:000226">
    <property type="entry name" value="Vesicular GLUtamate transporter"/>
    <property type="match status" value="1"/>
</dbReference>
<feature type="transmembrane region" description="Helical" evidence="6">
    <location>
        <begin position="480"/>
        <end position="501"/>
    </location>
</feature>
<dbReference type="InterPro" id="IPR050382">
    <property type="entry name" value="MFS_Na/Anion_cotransporter"/>
</dbReference>
<evidence type="ECO:0000256" key="4">
    <source>
        <dbReference type="ARBA" id="ARBA00023136"/>
    </source>
</evidence>
<dbReference type="PANTHER" id="PTHR11662">
    <property type="entry name" value="SOLUTE CARRIER FAMILY 17"/>
    <property type="match status" value="1"/>
</dbReference>
<feature type="compositionally biased region" description="Polar residues" evidence="5">
    <location>
        <begin position="576"/>
        <end position="615"/>
    </location>
</feature>
<dbReference type="GO" id="GO:0035249">
    <property type="term" value="P:synaptic transmission, glutamatergic"/>
    <property type="evidence" value="ECO:0007669"/>
    <property type="project" value="TreeGrafter"/>
</dbReference>
<dbReference type="OrthoDB" id="2985014at2759"/>
<sequence length="627" mass="69749">MHNEYPFNNKSYQYVNVSVINLIEQDYTVKWLTLKQQYDDYDNPQLKKGASEQADDVSIDSLPEYQRPPLRKIDHYIKAEIPCLSRRATVSLLCCMGFIIMFGMRETMGMVNSEMETSETNLTISRSTISAIESAIFWGYFVTQIPGGLIAAAYPANKLFGVAIGSSCLLNIFIPSLYDNPTGLIIVKVLQGLVEGVTYPACHGIMRYWAPPLERSRLATIAFSGCYAGVMFSMMICGLLIKNISLMAPFYFYSIVGVIWYLSWLWLVFEKPSLHTCIDPKELIMIEKSLGGTQEQHEKPTLQNTPWKSFFTSLPCYAIFVANFCRSWNFYLLVLFQALYFKEAFNTTTAQNASLGALPHFLMTLVVPAGGIMADRLRKKGILNTTQVRKLFNCGGFGLEATFFLAMAYSHTTLQGMTALTIGVAFSGFAISGFNVNHLDIAPRYASILMGLSNGIGTIAGAVVPVIKNNIVIHSTKEEWRILIILSAMIHYAGIIFYGLFASGELQPWADPKTEDEKHWNQMNESAPVAKFPHRPSGGMTNYGAAMETALPPSRPAAPRHQMSQEAPPRPPAPRTLSQEGYPSQQAIPSGNPFSAASVSTNPFRQETVQPQAQDTYLHGTIDDRTY</sequence>
<proteinExistence type="predicted"/>